<dbReference type="GeneID" id="42304583"/>
<dbReference type="PATRIC" id="fig|47500.8.peg.5362"/>
<dbReference type="STRING" id="47500.AF333_05095"/>
<dbReference type="AlphaFoldDB" id="A0A0D1XT74"/>
<reference evidence="3 5" key="2">
    <citation type="submission" date="2016-10" db="EMBL/GenBank/DDBJ databases">
        <authorList>
            <person name="de Groot N.N."/>
        </authorList>
    </citation>
    <scope>NUCLEOTIDE SEQUENCE [LARGE SCALE GENOMIC DNA]</scope>
    <source>
        <strain evidence="3 5">DSM 2895</strain>
    </source>
</reference>
<dbReference type="Proteomes" id="UP000037269">
    <property type="component" value="Unassembled WGS sequence"/>
</dbReference>
<keyword evidence="1" id="KW-0175">Coiled coil</keyword>
<evidence type="ECO:0000313" key="5">
    <source>
        <dbReference type="Proteomes" id="UP000182836"/>
    </source>
</evidence>
<reference evidence="2 4" key="1">
    <citation type="submission" date="2015-07" db="EMBL/GenBank/DDBJ databases">
        <title>Fjat-14205 dsm 2895.</title>
        <authorList>
            <person name="Liu B."/>
            <person name="Wang J."/>
            <person name="Zhu Y."/>
            <person name="Liu G."/>
            <person name="Chen Q."/>
            <person name="Chen Z."/>
            <person name="Lan J."/>
            <person name="Che J."/>
            <person name="Ge C."/>
            <person name="Shi H."/>
            <person name="Pan Z."/>
            <person name="Liu X."/>
        </authorList>
    </citation>
    <scope>NUCLEOTIDE SEQUENCE [LARGE SCALE GENOMIC DNA]</scope>
    <source>
        <strain evidence="2 4">DSM 2895</strain>
    </source>
</reference>
<dbReference type="RefSeq" id="WP_043064973.1">
    <property type="nucleotide sequence ID" value="NZ_BJOA01000078.1"/>
</dbReference>
<name>A0A0D1XT74_ANEMI</name>
<evidence type="ECO:0000313" key="2">
    <source>
        <dbReference type="EMBL" id="KON94953.1"/>
    </source>
</evidence>
<sequence length="217" mass="25014">MKPFELYEQYQKQSEGVAKARRQYDEKVAEAKRKVAELKVRLDEVVTLEITTGANKTRDKAQIRKEIEQAEKDVVHAEEERKAAYAYFAGPGGSIKRSDVVQAWLKDYLPTVRAEELVPIKERIEQGQHIILSALYDFFQLEHDYNDITSAVKELDEAAHNFGEQPTRFAIDNPFQIHLVWDGQKFTRDLGFVGDYKEMPRHATYYDKSCVIKGGAK</sequence>
<keyword evidence="4" id="KW-1185">Reference proteome</keyword>
<dbReference type="Proteomes" id="UP000182836">
    <property type="component" value="Unassembled WGS sequence"/>
</dbReference>
<organism evidence="2 4">
    <name type="scientific">Aneurinibacillus migulanus</name>
    <name type="common">Bacillus migulanus</name>
    <dbReference type="NCBI Taxonomy" id="47500"/>
    <lineage>
        <taxon>Bacteria</taxon>
        <taxon>Bacillati</taxon>
        <taxon>Bacillota</taxon>
        <taxon>Bacilli</taxon>
        <taxon>Bacillales</taxon>
        <taxon>Paenibacillaceae</taxon>
        <taxon>Aneurinibacillus group</taxon>
        <taxon>Aneurinibacillus</taxon>
    </lineage>
</organism>
<accession>A0A0D1XT74</accession>
<proteinExistence type="predicted"/>
<dbReference type="EMBL" id="LGUG01000004">
    <property type="protein sequence ID" value="KON94953.1"/>
    <property type="molecule type" value="Genomic_DNA"/>
</dbReference>
<feature type="coiled-coil region" evidence="1">
    <location>
        <begin position="21"/>
        <end position="87"/>
    </location>
</feature>
<protein>
    <submittedName>
        <fullName evidence="2">Uncharacterized protein</fullName>
    </submittedName>
</protein>
<gene>
    <name evidence="2" type="ORF">AF333_05095</name>
    <name evidence="3" type="ORF">SAMN04487909_109209</name>
</gene>
<dbReference type="OrthoDB" id="2607167at2"/>
<evidence type="ECO:0000256" key="1">
    <source>
        <dbReference type="SAM" id="Coils"/>
    </source>
</evidence>
<dbReference type="EMBL" id="FNED01000009">
    <property type="protein sequence ID" value="SDI95316.1"/>
    <property type="molecule type" value="Genomic_DNA"/>
</dbReference>
<evidence type="ECO:0000313" key="4">
    <source>
        <dbReference type="Proteomes" id="UP000037269"/>
    </source>
</evidence>
<evidence type="ECO:0000313" key="3">
    <source>
        <dbReference type="EMBL" id="SDI95316.1"/>
    </source>
</evidence>